<accession>A0A2S2QG54</accession>
<name>A0A2S2QG54_9HEMI</name>
<evidence type="ECO:0000256" key="1">
    <source>
        <dbReference type="SAM" id="MobiDB-lite"/>
    </source>
</evidence>
<evidence type="ECO:0000313" key="2">
    <source>
        <dbReference type="EMBL" id="MBY76735.1"/>
    </source>
</evidence>
<dbReference type="EMBL" id="GGMS01007532">
    <property type="protein sequence ID" value="MBY76735.1"/>
    <property type="molecule type" value="Transcribed_RNA"/>
</dbReference>
<protein>
    <submittedName>
        <fullName evidence="2">Uncharacterized protein</fullName>
    </submittedName>
</protein>
<proteinExistence type="predicted"/>
<organism evidence="2">
    <name type="scientific">Sipha flava</name>
    <name type="common">yellow sugarcane aphid</name>
    <dbReference type="NCBI Taxonomy" id="143950"/>
    <lineage>
        <taxon>Eukaryota</taxon>
        <taxon>Metazoa</taxon>
        <taxon>Ecdysozoa</taxon>
        <taxon>Arthropoda</taxon>
        <taxon>Hexapoda</taxon>
        <taxon>Insecta</taxon>
        <taxon>Pterygota</taxon>
        <taxon>Neoptera</taxon>
        <taxon>Paraneoptera</taxon>
        <taxon>Hemiptera</taxon>
        <taxon>Sternorrhyncha</taxon>
        <taxon>Aphidomorpha</taxon>
        <taxon>Aphidoidea</taxon>
        <taxon>Aphididae</taxon>
        <taxon>Sipha</taxon>
    </lineage>
</organism>
<feature type="region of interest" description="Disordered" evidence="1">
    <location>
        <begin position="1"/>
        <end position="26"/>
    </location>
</feature>
<dbReference type="AlphaFoldDB" id="A0A2S2QG54"/>
<reference evidence="2" key="1">
    <citation type="submission" date="2018-04" db="EMBL/GenBank/DDBJ databases">
        <title>Transcriptome assembly of Sipha flava.</title>
        <authorList>
            <person name="Scully E.D."/>
            <person name="Geib S.M."/>
            <person name="Palmer N.A."/>
            <person name="Koch K."/>
            <person name="Bradshaw J."/>
            <person name="Heng-Moss T."/>
            <person name="Sarath G."/>
        </authorList>
    </citation>
    <scope>NUCLEOTIDE SEQUENCE</scope>
</reference>
<sequence length="105" mass="11092">MNAAAATTKEVDPAAPPPFTSGGGGGSRLTEFRVGISILFSSINCSLLFFFSTGPRPDALSGPASIALFCVEKNRRYIIVTITITTSILGDSIFFRETVVSGERT</sequence>
<gene>
    <name evidence="2" type="ORF">g.58747</name>
</gene>